<evidence type="ECO:0000313" key="1">
    <source>
        <dbReference type="EMBL" id="KGM50634.1"/>
    </source>
</evidence>
<dbReference type="AlphaFoldDB" id="A0A0A0EJR7"/>
<comment type="caution">
    <text evidence="1">The sequence shown here is derived from an EMBL/GenBank/DDBJ whole genome shotgun (WGS) entry which is preliminary data.</text>
</comment>
<evidence type="ECO:0000313" key="2">
    <source>
        <dbReference type="Proteomes" id="UP000030004"/>
    </source>
</evidence>
<dbReference type="OrthoDB" id="7776368at2"/>
<proteinExistence type="predicted"/>
<reference evidence="1 2" key="1">
    <citation type="journal article" date="2015" name="Antonie Van Leeuwenhoek">
        <title>Pseudooceanicola atlanticus gen. nov. sp. nov., isolated from surface seawater of the Atlantic Ocean and reclassification of Oceanicola batsensis, Oceanicola marinus, Oceanicola nitratireducens, Oceanicola nanhaiensis, Oceanicola antarcticus and Oceanicola flagellatus, as Pseudooceanicola batsensis comb. nov., Pseudooceanicola marinus comb. nov., Pseudooceanicola nitratireducens comb. nov., Pseudooceanicola nanhaiensis comb. nov., Pseudooceanicola antarcticus comb. nov., and Pseudooceanicola flagellatus comb. nov.</title>
        <authorList>
            <person name="Lai Q."/>
            <person name="Li G."/>
            <person name="Liu X."/>
            <person name="Du Y."/>
            <person name="Sun F."/>
            <person name="Shao Z."/>
        </authorList>
    </citation>
    <scope>NUCLEOTIDE SEQUENCE [LARGE SCALE GENOMIC DNA]</scope>
    <source>
        <strain evidence="1 2">22II-s11g</strain>
    </source>
</reference>
<accession>A0A0A0EJR7</accession>
<dbReference type="EMBL" id="AQQX01000001">
    <property type="protein sequence ID" value="KGM50634.1"/>
    <property type="molecule type" value="Genomic_DNA"/>
</dbReference>
<dbReference type="RefSeq" id="WP_043745182.1">
    <property type="nucleotide sequence ID" value="NZ_AQQX01000001.1"/>
</dbReference>
<dbReference type="Proteomes" id="UP000030004">
    <property type="component" value="Unassembled WGS sequence"/>
</dbReference>
<keyword evidence="2" id="KW-1185">Reference proteome</keyword>
<gene>
    <name evidence="1" type="ORF">ATO9_03910</name>
</gene>
<sequence>MTTATLTGSTVRLTLHTWSETFPLELLPSRIALYRGLRDRDGGAYAAIYEPTVAALEDLEQGDSKSVGTSGEKPQVEG</sequence>
<organism evidence="1 2">
    <name type="scientific">Pseudooceanicola atlanticus</name>
    <dbReference type="NCBI Taxonomy" id="1461694"/>
    <lineage>
        <taxon>Bacteria</taxon>
        <taxon>Pseudomonadati</taxon>
        <taxon>Pseudomonadota</taxon>
        <taxon>Alphaproteobacteria</taxon>
        <taxon>Rhodobacterales</taxon>
        <taxon>Paracoccaceae</taxon>
        <taxon>Pseudooceanicola</taxon>
    </lineage>
</organism>
<protein>
    <submittedName>
        <fullName evidence="1">Uncharacterized protein</fullName>
    </submittedName>
</protein>
<name>A0A0A0EJR7_9RHOB</name>